<accession>A0A934Q3T1</accession>
<organism evidence="3 4">
    <name type="scientific">Leucobacter chromiisoli</name>
    <dbReference type="NCBI Taxonomy" id="2796471"/>
    <lineage>
        <taxon>Bacteria</taxon>
        <taxon>Bacillati</taxon>
        <taxon>Actinomycetota</taxon>
        <taxon>Actinomycetes</taxon>
        <taxon>Micrococcales</taxon>
        <taxon>Microbacteriaceae</taxon>
        <taxon>Leucobacter</taxon>
    </lineage>
</organism>
<dbReference type="AlphaFoldDB" id="A0A934Q3T1"/>
<sequence>MADARNGEGPELDPTGTTGQEPPASAPRPERPRPAYGEYAPEGWTWSPEGAEPGSSGSGASGSGAADAAARPASSSAQPAGAGVPESSAGPSAGPVPGVPHNLGAGAAGASAPAAGPRSRPAPGADRAPGAPTGGTRQDSRDPEPYRAAAPEPAPNPQKPLSGGRLADRIVTIALLLLGAYGTLQFAAALFQMQSFVALYAELFEVDDFSVPSWVPTLGTVSALVMLTLFAVTLIFSIQRLRARKITFYIPLIAGAIAFILFFVVLMITVFSVPELVQQMSDPGALNRLMENSSELR</sequence>
<dbReference type="Pfam" id="PF19779">
    <property type="entry name" value="DUF6264"/>
    <property type="match status" value="1"/>
</dbReference>
<evidence type="ECO:0000313" key="3">
    <source>
        <dbReference type="EMBL" id="MBK0417854.1"/>
    </source>
</evidence>
<dbReference type="InterPro" id="IPR046231">
    <property type="entry name" value="DUF6264"/>
</dbReference>
<feature type="transmembrane region" description="Helical" evidence="2">
    <location>
        <begin position="213"/>
        <end position="236"/>
    </location>
</feature>
<proteinExistence type="predicted"/>
<dbReference type="EMBL" id="JAEHOH010000002">
    <property type="protein sequence ID" value="MBK0417854.1"/>
    <property type="molecule type" value="Genomic_DNA"/>
</dbReference>
<keyword evidence="2" id="KW-0812">Transmembrane</keyword>
<evidence type="ECO:0000313" key="4">
    <source>
        <dbReference type="Proteomes" id="UP000608530"/>
    </source>
</evidence>
<feature type="transmembrane region" description="Helical" evidence="2">
    <location>
        <begin position="248"/>
        <end position="273"/>
    </location>
</feature>
<reference evidence="3" key="1">
    <citation type="submission" date="2020-12" db="EMBL/GenBank/DDBJ databases">
        <title>Leucobacter sp. CAS1, isolated from Chromium sludge.</title>
        <authorList>
            <person name="Xu Z."/>
        </authorList>
    </citation>
    <scope>NUCLEOTIDE SEQUENCE</scope>
    <source>
        <strain evidence="3">CSA1</strain>
    </source>
</reference>
<dbReference type="RefSeq" id="WP_200113515.1">
    <property type="nucleotide sequence ID" value="NZ_JAEHOH010000002.1"/>
</dbReference>
<keyword evidence="2" id="KW-1133">Transmembrane helix</keyword>
<feature type="transmembrane region" description="Helical" evidence="2">
    <location>
        <begin position="170"/>
        <end position="193"/>
    </location>
</feature>
<comment type="caution">
    <text evidence="3">The sequence shown here is derived from an EMBL/GenBank/DDBJ whole genome shotgun (WGS) entry which is preliminary data.</text>
</comment>
<keyword evidence="4" id="KW-1185">Reference proteome</keyword>
<feature type="compositionally biased region" description="Low complexity" evidence="1">
    <location>
        <begin position="63"/>
        <end position="136"/>
    </location>
</feature>
<keyword evidence="2" id="KW-0472">Membrane</keyword>
<feature type="region of interest" description="Disordered" evidence="1">
    <location>
        <begin position="1"/>
        <end position="163"/>
    </location>
</feature>
<evidence type="ECO:0000256" key="2">
    <source>
        <dbReference type="SAM" id="Phobius"/>
    </source>
</evidence>
<name>A0A934Q3T1_9MICO</name>
<protein>
    <submittedName>
        <fullName evidence="3">Uncharacterized protein</fullName>
    </submittedName>
</protein>
<dbReference type="Proteomes" id="UP000608530">
    <property type="component" value="Unassembled WGS sequence"/>
</dbReference>
<gene>
    <name evidence="3" type="ORF">JD276_02235</name>
</gene>
<evidence type="ECO:0000256" key="1">
    <source>
        <dbReference type="SAM" id="MobiDB-lite"/>
    </source>
</evidence>